<organism evidence="4 5">
    <name type="scientific">Pseudobacteriovorax antillogorgiicola</name>
    <dbReference type="NCBI Taxonomy" id="1513793"/>
    <lineage>
        <taxon>Bacteria</taxon>
        <taxon>Pseudomonadati</taxon>
        <taxon>Bdellovibrionota</taxon>
        <taxon>Oligoflexia</taxon>
        <taxon>Oligoflexales</taxon>
        <taxon>Pseudobacteriovoracaceae</taxon>
        <taxon>Pseudobacteriovorax</taxon>
    </lineage>
</organism>
<dbReference type="STRING" id="1513793.SAMN06296036_1133"/>
<dbReference type="AlphaFoldDB" id="A0A1Y6C2G4"/>
<sequence length="309" mass="33214">MNLCKNIFLFEAIFFISLFSFACGTSLDSLTSEESTTSGTDTSSETDTTTSSNEAGDDTSETDTETSNSVTCYGDEGSIDSDVPDWIKNNFACATIYLSTEDGTDYVVIETDNLPNHASPYWGVDSPYYEAIPDGNTQQNFDFVEQDIVFKFRVTPSERSSPASSFAGVVGIALNGVAMYSGESSTGSLDDELSTLDAGMGHSTGGGYIYHYHGEPRKFESYETSLLGVMVDGYPIYGPLEEDGSSPGTGDYPALEADTYGHTHATEDFPDGIFHYHITAWDSSSALATGVPLMPTYLHGRASPSQVSN</sequence>
<keyword evidence="5" id="KW-1185">Reference proteome</keyword>
<protein>
    <submittedName>
        <fullName evidence="4">YHYH protein</fullName>
    </submittedName>
</protein>
<evidence type="ECO:0000313" key="5">
    <source>
        <dbReference type="Proteomes" id="UP000192907"/>
    </source>
</evidence>
<proteinExistence type="predicted"/>
<feature type="domain" description="YHYH" evidence="3">
    <location>
        <begin position="151"/>
        <end position="245"/>
    </location>
</feature>
<dbReference type="OrthoDB" id="665834at2"/>
<name>A0A1Y6C2G4_9BACT</name>
<dbReference type="Pfam" id="PF14240">
    <property type="entry name" value="YHYH"/>
    <property type="match status" value="1"/>
</dbReference>
<feature type="compositionally biased region" description="Acidic residues" evidence="1">
    <location>
        <begin position="55"/>
        <end position="64"/>
    </location>
</feature>
<reference evidence="5" key="1">
    <citation type="submission" date="2017-04" db="EMBL/GenBank/DDBJ databases">
        <authorList>
            <person name="Varghese N."/>
            <person name="Submissions S."/>
        </authorList>
    </citation>
    <scope>NUCLEOTIDE SEQUENCE [LARGE SCALE GENOMIC DNA]</scope>
    <source>
        <strain evidence="5">RKEM611</strain>
    </source>
</reference>
<evidence type="ECO:0000256" key="2">
    <source>
        <dbReference type="SAM" id="SignalP"/>
    </source>
</evidence>
<feature type="signal peptide" evidence="2">
    <location>
        <begin position="1"/>
        <end position="22"/>
    </location>
</feature>
<dbReference type="Proteomes" id="UP000192907">
    <property type="component" value="Unassembled WGS sequence"/>
</dbReference>
<feature type="region of interest" description="Disordered" evidence="1">
    <location>
        <begin position="31"/>
        <end position="73"/>
    </location>
</feature>
<dbReference type="RefSeq" id="WP_132320976.1">
    <property type="nucleotide sequence ID" value="NZ_FWZT01000013.1"/>
</dbReference>
<keyword evidence="2" id="KW-0732">Signal</keyword>
<feature type="compositionally biased region" description="Low complexity" evidence="1">
    <location>
        <begin position="31"/>
        <end position="52"/>
    </location>
</feature>
<accession>A0A1Y6C2G4</accession>
<dbReference type="EMBL" id="FWZT01000013">
    <property type="protein sequence ID" value="SMF42491.1"/>
    <property type="molecule type" value="Genomic_DNA"/>
</dbReference>
<dbReference type="PROSITE" id="PS51257">
    <property type="entry name" value="PROKAR_LIPOPROTEIN"/>
    <property type="match status" value="1"/>
</dbReference>
<evidence type="ECO:0000259" key="3">
    <source>
        <dbReference type="Pfam" id="PF14240"/>
    </source>
</evidence>
<dbReference type="InterPro" id="IPR025924">
    <property type="entry name" value="YHYH_dom"/>
</dbReference>
<evidence type="ECO:0000313" key="4">
    <source>
        <dbReference type="EMBL" id="SMF42491.1"/>
    </source>
</evidence>
<feature type="chain" id="PRO_5012260920" evidence="2">
    <location>
        <begin position="23"/>
        <end position="309"/>
    </location>
</feature>
<evidence type="ECO:0000256" key="1">
    <source>
        <dbReference type="SAM" id="MobiDB-lite"/>
    </source>
</evidence>
<gene>
    <name evidence="4" type="ORF">SAMN06296036_1133</name>
</gene>